<gene>
    <name evidence="2" type="ORF">PCOR1329_LOCUS42470</name>
</gene>
<dbReference type="EMBL" id="CAUYUJ010015102">
    <property type="protein sequence ID" value="CAK0849889.1"/>
    <property type="molecule type" value="Genomic_DNA"/>
</dbReference>
<keyword evidence="3" id="KW-1185">Reference proteome</keyword>
<comment type="caution">
    <text evidence="2">The sequence shown here is derived from an EMBL/GenBank/DDBJ whole genome shotgun (WGS) entry which is preliminary data.</text>
</comment>
<feature type="transmembrane region" description="Helical" evidence="1">
    <location>
        <begin position="60"/>
        <end position="83"/>
    </location>
</feature>
<dbReference type="SUPFAM" id="SSF82866">
    <property type="entry name" value="Multidrug efflux transporter AcrB transmembrane domain"/>
    <property type="match status" value="1"/>
</dbReference>
<keyword evidence="1" id="KW-0812">Transmembrane</keyword>
<evidence type="ECO:0000313" key="2">
    <source>
        <dbReference type="EMBL" id="CAK0849889.1"/>
    </source>
</evidence>
<accession>A0ABN9TVK5</accession>
<reference evidence="2" key="1">
    <citation type="submission" date="2023-10" db="EMBL/GenBank/DDBJ databases">
        <authorList>
            <person name="Chen Y."/>
            <person name="Shah S."/>
            <person name="Dougan E. K."/>
            <person name="Thang M."/>
            <person name="Chan C."/>
        </authorList>
    </citation>
    <scope>NUCLEOTIDE SEQUENCE [LARGE SCALE GENOMIC DNA]</scope>
</reference>
<feature type="transmembrane region" description="Helical" evidence="1">
    <location>
        <begin position="204"/>
        <end position="228"/>
    </location>
</feature>
<organism evidence="2 3">
    <name type="scientific">Prorocentrum cordatum</name>
    <dbReference type="NCBI Taxonomy" id="2364126"/>
    <lineage>
        <taxon>Eukaryota</taxon>
        <taxon>Sar</taxon>
        <taxon>Alveolata</taxon>
        <taxon>Dinophyceae</taxon>
        <taxon>Prorocentrales</taxon>
        <taxon>Prorocentraceae</taxon>
        <taxon>Prorocentrum</taxon>
    </lineage>
</organism>
<evidence type="ECO:0000256" key="1">
    <source>
        <dbReference type="SAM" id="Phobius"/>
    </source>
</evidence>
<dbReference type="PANTHER" id="PTHR46687:SF1">
    <property type="entry name" value="PROTEIN DISPATCHED HOMOLOG 3"/>
    <property type="match status" value="1"/>
</dbReference>
<name>A0ABN9TVK5_9DINO</name>
<feature type="transmembrane region" description="Helical" evidence="1">
    <location>
        <begin position="120"/>
        <end position="138"/>
    </location>
</feature>
<protein>
    <recommendedName>
        <fullName evidence="4">H(+)-exporting diphosphatase</fullName>
    </recommendedName>
</protein>
<feature type="non-terminal residue" evidence="2">
    <location>
        <position position="260"/>
    </location>
</feature>
<evidence type="ECO:0008006" key="4">
    <source>
        <dbReference type="Google" id="ProtNLM"/>
    </source>
</evidence>
<sequence>ASFLSFTVDVHEFSATETAMHNAALWDKHLVEYNSGASRFANGAFQTAGLWVRAEAQQELIFSTVLTFGLVILFALLGMLVFTRDWCLSLMVVASTCMVVNGLAFFMVVVLGWAIGPIEVISLIVFIGYGVTYSLHIAHRYGFPEAEHSRAAADLQGAVEARFKRTKYALQSIGPAAAGSAATTAGASVFLLFCTLTIFQKLGGVVLCVTTLSILMALVALCAALFSFGPVDPGGRLLPPVWRYVEPGRQYVSQNSRMLG</sequence>
<feature type="non-terminal residue" evidence="2">
    <location>
        <position position="1"/>
    </location>
</feature>
<keyword evidence="1" id="KW-1133">Transmembrane helix</keyword>
<dbReference type="PANTHER" id="PTHR46687">
    <property type="entry name" value="PROTEIN DISPATCHED HOMOLOG 3"/>
    <property type="match status" value="1"/>
</dbReference>
<feature type="transmembrane region" description="Helical" evidence="1">
    <location>
        <begin position="172"/>
        <end position="198"/>
    </location>
</feature>
<evidence type="ECO:0000313" key="3">
    <source>
        <dbReference type="Proteomes" id="UP001189429"/>
    </source>
</evidence>
<dbReference type="Gene3D" id="1.20.1640.10">
    <property type="entry name" value="Multidrug efflux transporter AcrB transmembrane domain"/>
    <property type="match status" value="1"/>
</dbReference>
<feature type="transmembrane region" description="Helical" evidence="1">
    <location>
        <begin position="90"/>
        <end position="114"/>
    </location>
</feature>
<keyword evidence="1" id="KW-0472">Membrane</keyword>
<proteinExistence type="predicted"/>
<dbReference type="Proteomes" id="UP001189429">
    <property type="component" value="Unassembled WGS sequence"/>
</dbReference>
<dbReference type="InterPro" id="IPR042480">
    <property type="entry name" value="DISP3"/>
</dbReference>